<dbReference type="Proteomes" id="UP001149165">
    <property type="component" value="Unassembled WGS sequence"/>
</dbReference>
<dbReference type="CDD" id="cd11065">
    <property type="entry name" value="CYP64-like"/>
    <property type="match status" value="1"/>
</dbReference>
<reference evidence="7" key="2">
    <citation type="journal article" date="2023" name="IMA Fungus">
        <title>Comparative genomic study of the Penicillium genus elucidates a diverse pangenome and 15 lateral gene transfer events.</title>
        <authorList>
            <person name="Petersen C."/>
            <person name="Sorensen T."/>
            <person name="Nielsen M.R."/>
            <person name="Sondergaard T.E."/>
            <person name="Sorensen J.L."/>
            <person name="Fitzpatrick D.A."/>
            <person name="Frisvad J.C."/>
            <person name="Nielsen K.L."/>
        </authorList>
    </citation>
    <scope>NUCLEOTIDE SEQUENCE</scope>
    <source>
        <strain evidence="7">IBT 30069</strain>
    </source>
</reference>
<dbReference type="InterPro" id="IPR036396">
    <property type="entry name" value="Cyt_P450_sf"/>
</dbReference>
<keyword evidence="3 6" id="KW-0560">Oxidoreductase</keyword>
<dbReference type="OrthoDB" id="2789670at2759"/>
<evidence type="ECO:0000256" key="5">
    <source>
        <dbReference type="PIRSR" id="PIRSR602401-1"/>
    </source>
</evidence>
<organism evidence="7 8">
    <name type="scientific">Penicillium angulare</name>
    <dbReference type="NCBI Taxonomy" id="116970"/>
    <lineage>
        <taxon>Eukaryota</taxon>
        <taxon>Fungi</taxon>
        <taxon>Dikarya</taxon>
        <taxon>Ascomycota</taxon>
        <taxon>Pezizomycotina</taxon>
        <taxon>Eurotiomycetes</taxon>
        <taxon>Eurotiomycetidae</taxon>
        <taxon>Eurotiales</taxon>
        <taxon>Aspergillaceae</taxon>
        <taxon>Penicillium</taxon>
    </lineage>
</organism>
<protein>
    <recommendedName>
        <fullName evidence="9">Cytochrome P450</fullName>
    </recommendedName>
</protein>
<keyword evidence="5 6" id="KW-0349">Heme</keyword>
<dbReference type="PRINTS" id="PR00385">
    <property type="entry name" value="P450"/>
</dbReference>
<dbReference type="GO" id="GO:0004497">
    <property type="term" value="F:monooxygenase activity"/>
    <property type="evidence" value="ECO:0007669"/>
    <property type="project" value="UniProtKB-KW"/>
</dbReference>
<dbReference type="GO" id="GO:0005506">
    <property type="term" value="F:iron ion binding"/>
    <property type="evidence" value="ECO:0007669"/>
    <property type="project" value="InterPro"/>
</dbReference>
<gene>
    <name evidence="7" type="ORF">N7456_007682</name>
</gene>
<dbReference type="PRINTS" id="PR00463">
    <property type="entry name" value="EP450I"/>
</dbReference>
<comment type="caution">
    <text evidence="7">The sequence shown here is derived from an EMBL/GenBank/DDBJ whole genome shotgun (WGS) entry which is preliminary data.</text>
</comment>
<dbReference type="Gene3D" id="1.10.630.10">
    <property type="entry name" value="Cytochrome P450"/>
    <property type="match status" value="1"/>
</dbReference>
<evidence type="ECO:0000313" key="8">
    <source>
        <dbReference type="Proteomes" id="UP001149165"/>
    </source>
</evidence>
<keyword evidence="6" id="KW-0503">Monooxygenase</keyword>
<reference evidence="7" key="1">
    <citation type="submission" date="2022-11" db="EMBL/GenBank/DDBJ databases">
        <authorList>
            <person name="Petersen C."/>
        </authorList>
    </citation>
    <scope>NUCLEOTIDE SEQUENCE</scope>
    <source>
        <strain evidence="7">IBT 30069</strain>
    </source>
</reference>
<dbReference type="GO" id="GO:0020037">
    <property type="term" value="F:heme binding"/>
    <property type="evidence" value="ECO:0007669"/>
    <property type="project" value="InterPro"/>
</dbReference>
<accession>A0A9W9K8Z6</accession>
<name>A0A9W9K8Z6_9EURO</name>
<dbReference type="InterPro" id="IPR050364">
    <property type="entry name" value="Cytochrome_P450_fung"/>
</dbReference>
<dbReference type="Pfam" id="PF00067">
    <property type="entry name" value="p450"/>
    <property type="match status" value="1"/>
</dbReference>
<comment type="similarity">
    <text evidence="1 6">Belongs to the cytochrome P450 family.</text>
</comment>
<comment type="cofactor">
    <cofactor evidence="5">
        <name>heme</name>
        <dbReference type="ChEBI" id="CHEBI:30413"/>
    </cofactor>
</comment>
<keyword evidence="2 5" id="KW-0479">Metal-binding</keyword>
<sequence length="528" mass="59069">MAFKTILGVVFLAILLYATNVFLFRKKAPGPLPPGPPGKPILGNISDLCPPGKQDWVHWLQHKDKYGPISSITVMGQTIVILNNSRISTELLSRRSAVHSSRPNLVFASEMVGWEHILAMQSYSDRFRAYRKAMQPYLGHEAAASQYNSLQETETHRFLLRVLKDPSKLSQHISTEAGAIILKIAYGYTIEPHKVDPLVHMAGLALEHFAIAGTPGAWLVDMIPALKYVPSWFPGAGFKRLAAAWKKNLENTADIPYEFVQQSMKAGNFKPSYLSNLFKADGYPAAGTEEEIVAKWTAASLYTGGADTTVCSIETFFLAMTLYPEVQRKAQEEIDRVLGPGKLPKISDRENLPYLEAVVKETLRWHPVAPMGIPHMSTEDDMYEGYHIPEGTLIMSNIWALTHDPEVYSDPMEFKPERFLGVDGREPEMDPRAVVFGFGRRICPGRILADNTVYLCVAQSLAVFNITKVIENGKEVEVKPEFQAGVISHPVPWKCDMKARSPKHEAMILSVEEDHPWEESDAHALNMR</sequence>
<feature type="binding site" description="axial binding residue" evidence="5">
    <location>
        <position position="443"/>
    </location>
    <ligand>
        <name>heme</name>
        <dbReference type="ChEBI" id="CHEBI:30413"/>
    </ligand>
    <ligandPart>
        <name>Fe</name>
        <dbReference type="ChEBI" id="CHEBI:18248"/>
    </ligandPart>
</feature>
<dbReference type="InterPro" id="IPR001128">
    <property type="entry name" value="Cyt_P450"/>
</dbReference>
<proteinExistence type="inferred from homology"/>
<dbReference type="AlphaFoldDB" id="A0A9W9K8Z6"/>
<evidence type="ECO:0008006" key="9">
    <source>
        <dbReference type="Google" id="ProtNLM"/>
    </source>
</evidence>
<dbReference type="PANTHER" id="PTHR46300">
    <property type="entry name" value="P450, PUTATIVE (EUROFUNG)-RELATED-RELATED"/>
    <property type="match status" value="1"/>
</dbReference>
<dbReference type="PANTHER" id="PTHR46300:SF12">
    <property type="entry name" value="P450, PUTATIVE (EUROFUNG)-RELATED"/>
    <property type="match status" value="1"/>
</dbReference>
<evidence type="ECO:0000256" key="6">
    <source>
        <dbReference type="RuleBase" id="RU000461"/>
    </source>
</evidence>
<dbReference type="GO" id="GO:0043386">
    <property type="term" value="P:mycotoxin biosynthetic process"/>
    <property type="evidence" value="ECO:0007669"/>
    <property type="project" value="UniProtKB-ARBA"/>
</dbReference>
<evidence type="ECO:0000256" key="3">
    <source>
        <dbReference type="ARBA" id="ARBA00023002"/>
    </source>
</evidence>
<dbReference type="GO" id="GO:0016705">
    <property type="term" value="F:oxidoreductase activity, acting on paired donors, with incorporation or reduction of molecular oxygen"/>
    <property type="evidence" value="ECO:0007669"/>
    <property type="project" value="InterPro"/>
</dbReference>
<keyword evidence="8" id="KW-1185">Reference proteome</keyword>
<evidence type="ECO:0000256" key="2">
    <source>
        <dbReference type="ARBA" id="ARBA00022723"/>
    </source>
</evidence>
<dbReference type="EMBL" id="JAPQKH010000005">
    <property type="protein sequence ID" value="KAJ5096961.1"/>
    <property type="molecule type" value="Genomic_DNA"/>
</dbReference>
<dbReference type="SUPFAM" id="SSF48264">
    <property type="entry name" value="Cytochrome P450"/>
    <property type="match status" value="1"/>
</dbReference>
<dbReference type="InterPro" id="IPR017972">
    <property type="entry name" value="Cyt_P450_CS"/>
</dbReference>
<evidence type="ECO:0000256" key="4">
    <source>
        <dbReference type="ARBA" id="ARBA00023004"/>
    </source>
</evidence>
<evidence type="ECO:0000256" key="1">
    <source>
        <dbReference type="ARBA" id="ARBA00010617"/>
    </source>
</evidence>
<evidence type="ECO:0000313" key="7">
    <source>
        <dbReference type="EMBL" id="KAJ5096961.1"/>
    </source>
</evidence>
<dbReference type="InterPro" id="IPR002401">
    <property type="entry name" value="Cyt_P450_E_grp-I"/>
</dbReference>
<dbReference type="PROSITE" id="PS00086">
    <property type="entry name" value="CYTOCHROME_P450"/>
    <property type="match status" value="1"/>
</dbReference>
<keyword evidence="4 5" id="KW-0408">Iron</keyword>